<dbReference type="Proteomes" id="UP001153555">
    <property type="component" value="Unassembled WGS sequence"/>
</dbReference>
<dbReference type="OrthoDB" id="1923695at2759"/>
<proteinExistence type="predicted"/>
<gene>
    <name evidence="1" type="ORF">SHERM_23944</name>
</gene>
<name>A0A9N7N7G1_STRHE</name>
<dbReference type="AlphaFoldDB" id="A0A9N7N7G1"/>
<evidence type="ECO:0000313" key="1">
    <source>
        <dbReference type="EMBL" id="CAA0828249.1"/>
    </source>
</evidence>
<accession>A0A9N7N7G1</accession>
<reference evidence="1" key="1">
    <citation type="submission" date="2019-12" db="EMBL/GenBank/DDBJ databases">
        <authorList>
            <person name="Scholes J."/>
        </authorList>
    </citation>
    <scope>NUCLEOTIDE SEQUENCE</scope>
</reference>
<protein>
    <submittedName>
        <fullName evidence="1">Uncharacterized protein</fullName>
    </submittedName>
</protein>
<sequence length="184" mass="20440">MMDIYYCIHTYFSAFSSFQAQGIESSNRYVHSSAIMDDDFSELGSEVSEYCANRIQLFTEKKDCVTLRILSQVLVSVASFTVASDGIRSCNIEFEDEDSSRKAISAGKIGVGSREFPVHLPLVMGEFMGLARASGGAVDAFFNVRNDSIQRSILQMPNSTIIDLSRFGGIICRYNVHRRFAAGR</sequence>
<dbReference type="EMBL" id="CACSLK010027752">
    <property type="protein sequence ID" value="CAA0828249.1"/>
    <property type="molecule type" value="Genomic_DNA"/>
</dbReference>
<keyword evidence="2" id="KW-1185">Reference proteome</keyword>
<organism evidence="1 2">
    <name type="scientific">Striga hermonthica</name>
    <name type="common">Purple witchweed</name>
    <name type="synonym">Buchnera hermonthica</name>
    <dbReference type="NCBI Taxonomy" id="68872"/>
    <lineage>
        <taxon>Eukaryota</taxon>
        <taxon>Viridiplantae</taxon>
        <taxon>Streptophyta</taxon>
        <taxon>Embryophyta</taxon>
        <taxon>Tracheophyta</taxon>
        <taxon>Spermatophyta</taxon>
        <taxon>Magnoliopsida</taxon>
        <taxon>eudicotyledons</taxon>
        <taxon>Gunneridae</taxon>
        <taxon>Pentapetalae</taxon>
        <taxon>asterids</taxon>
        <taxon>lamiids</taxon>
        <taxon>Lamiales</taxon>
        <taxon>Orobanchaceae</taxon>
        <taxon>Buchnereae</taxon>
        <taxon>Striga</taxon>
    </lineage>
</organism>
<comment type="caution">
    <text evidence="1">The sequence shown here is derived from an EMBL/GenBank/DDBJ whole genome shotgun (WGS) entry which is preliminary data.</text>
</comment>
<evidence type="ECO:0000313" key="2">
    <source>
        <dbReference type="Proteomes" id="UP001153555"/>
    </source>
</evidence>